<evidence type="ECO:0000313" key="2">
    <source>
        <dbReference type="Proteomes" id="UP001331761"/>
    </source>
</evidence>
<reference evidence="1 2" key="1">
    <citation type="submission" date="2019-10" db="EMBL/GenBank/DDBJ databases">
        <title>Assembly and Annotation for the nematode Trichostrongylus colubriformis.</title>
        <authorList>
            <person name="Martin J."/>
        </authorList>
    </citation>
    <scope>NUCLEOTIDE SEQUENCE [LARGE SCALE GENOMIC DNA]</scope>
    <source>
        <strain evidence="1">G859</strain>
        <tissue evidence="1">Whole worm</tissue>
    </source>
</reference>
<dbReference type="EMBL" id="WIXE01017732">
    <property type="protein sequence ID" value="KAK5971480.1"/>
    <property type="molecule type" value="Genomic_DNA"/>
</dbReference>
<proteinExistence type="predicted"/>
<dbReference type="AlphaFoldDB" id="A0AAN8F6V5"/>
<feature type="non-terminal residue" evidence="1">
    <location>
        <position position="1"/>
    </location>
</feature>
<gene>
    <name evidence="1" type="ORF">GCK32_020648</name>
</gene>
<comment type="caution">
    <text evidence="1">The sequence shown here is derived from an EMBL/GenBank/DDBJ whole genome shotgun (WGS) entry which is preliminary data.</text>
</comment>
<name>A0AAN8F6V5_TRICO</name>
<organism evidence="1 2">
    <name type="scientific">Trichostrongylus colubriformis</name>
    <name type="common">Black scour worm</name>
    <dbReference type="NCBI Taxonomy" id="6319"/>
    <lineage>
        <taxon>Eukaryota</taxon>
        <taxon>Metazoa</taxon>
        <taxon>Ecdysozoa</taxon>
        <taxon>Nematoda</taxon>
        <taxon>Chromadorea</taxon>
        <taxon>Rhabditida</taxon>
        <taxon>Rhabditina</taxon>
        <taxon>Rhabditomorpha</taxon>
        <taxon>Strongyloidea</taxon>
        <taxon>Trichostrongylidae</taxon>
        <taxon>Trichostrongylus</taxon>
    </lineage>
</organism>
<keyword evidence="2" id="KW-1185">Reference proteome</keyword>
<dbReference type="Proteomes" id="UP001331761">
    <property type="component" value="Unassembled WGS sequence"/>
</dbReference>
<protein>
    <submittedName>
        <fullName evidence="1">Uncharacterized protein</fullName>
    </submittedName>
</protein>
<sequence length="119" mass="13594">ECLNINLHCFEKTFATTSFYLSEYDVSSQHGKIGDFAALVQNLAELTMYTLCRPFWMLLTIALWIHIANDVIADWDGYDADAIFVVKHFLKINDTVLEGLQSQYMGPRTPLNEVSMLLL</sequence>
<accession>A0AAN8F6V5</accession>
<evidence type="ECO:0000313" key="1">
    <source>
        <dbReference type="EMBL" id="KAK5971480.1"/>
    </source>
</evidence>